<dbReference type="InterPro" id="IPR001394">
    <property type="entry name" value="Peptidase_C19_UCH"/>
</dbReference>
<accession>A0AA38LWU2</accession>
<dbReference type="Pfam" id="PF00627">
    <property type="entry name" value="UBA"/>
    <property type="match status" value="2"/>
</dbReference>
<dbReference type="SUPFAM" id="SSF57850">
    <property type="entry name" value="RING/U-box"/>
    <property type="match status" value="2"/>
</dbReference>
<dbReference type="FunFam" id="1.10.8.10:FF:000118">
    <property type="entry name" value="Ubiquitin carboxyl-terminal hydrolase"/>
    <property type="match status" value="1"/>
</dbReference>
<dbReference type="Gene3D" id="1.10.8.10">
    <property type="entry name" value="DNA helicase RuvA subunit, C-terminal domain"/>
    <property type="match status" value="2"/>
</dbReference>
<dbReference type="FunFam" id="1.10.8.10:FF:000103">
    <property type="entry name" value="Ubiquitin carboxyl-terminal hydrolase"/>
    <property type="match status" value="1"/>
</dbReference>
<dbReference type="GO" id="GO:0008270">
    <property type="term" value="F:zinc ion binding"/>
    <property type="evidence" value="ECO:0007669"/>
    <property type="project" value="UniProtKB-UniRule"/>
</dbReference>
<keyword evidence="10 11" id="KW-0862">Zinc</keyword>
<evidence type="ECO:0000313" key="22">
    <source>
        <dbReference type="Proteomes" id="UP001164286"/>
    </source>
</evidence>
<dbReference type="PROSITE" id="PS00973">
    <property type="entry name" value="USP_2"/>
    <property type="match status" value="1"/>
</dbReference>
<evidence type="ECO:0000313" key="21">
    <source>
        <dbReference type="EMBL" id="KAI9636706.1"/>
    </source>
</evidence>
<evidence type="ECO:0000256" key="14">
    <source>
        <dbReference type="PIRSR" id="PIRSR016308-3"/>
    </source>
</evidence>
<proteinExistence type="inferred from homology"/>
<feature type="binding site" evidence="13">
    <location>
        <begin position="209"/>
        <end position="212"/>
    </location>
    <ligand>
        <name>substrate</name>
    </ligand>
</feature>
<evidence type="ECO:0000259" key="19">
    <source>
        <dbReference type="PROSITE" id="PS50235"/>
    </source>
</evidence>
<feature type="active site" description="Proton acceptor" evidence="12">
    <location>
        <position position="759"/>
    </location>
</feature>
<evidence type="ECO:0000256" key="11">
    <source>
        <dbReference type="PIRNR" id="PIRNR016308"/>
    </source>
</evidence>
<feature type="binding site" evidence="13">
    <location>
        <position position="253"/>
    </location>
    <ligand>
        <name>substrate</name>
    </ligand>
</feature>
<gene>
    <name evidence="21" type="ORF">MKK02DRAFT_26349</name>
</gene>
<keyword evidence="8 11" id="KW-0378">Hydrolase</keyword>
<feature type="region of interest" description="Disordered" evidence="17">
    <location>
        <begin position="386"/>
        <end position="406"/>
    </location>
</feature>
<evidence type="ECO:0000256" key="9">
    <source>
        <dbReference type="ARBA" id="ARBA00022807"/>
    </source>
</evidence>
<feature type="binding site" evidence="14">
    <location>
        <position position="190"/>
    </location>
    <ligand>
        <name>Zn(2+)</name>
        <dbReference type="ChEBI" id="CHEBI:29105"/>
    </ligand>
</feature>
<evidence type="ECO:0000256" key="7">
    <source>
        <dbReference type="ARBA" id="ARBA00022786"/>
    </source>
</evidence>
<dbReference type="InterPro" id="IPR001607">
    <property type="entry name" value="Znf_UBP"/>
</dbReference>
<protein>
    <recommendedName>
        <fullName evidence="11 16">Ubiquitin carboxyl-terminal hydrolase</fullName>
        <ecNumber evidence="11 16">3.4.19.12</ecNumber>
    </recommendedName>
</protein>
<feature type="domain" description="UBA" evidence="18">
    <location>
        <begin position="608"/>
        <end position="649"/>
    </location>
</feature>
<feature type="compositionally biased region" description="Low complexity" evidence="17">
    <location>
        <begin position="717"/>
        <end position="735"/>
    </location>
</feature>
<dbReference type="GO" id="GO:0005829">
    <property type="term" value="C:cytosol"/>
    <property type="evidence" value="ECO:0007669"/>
    <property type="project" value="TreeGrafter"/>
</dbReference>
<dbReference type="InterPro" id="IPR018200">
    <property type="entry name" value="USP_CS"/>
</dbReference>
<dbReference type="Pfam" id="PF02148">
    <property type="entry name" value="zf-UBP"/>
    <property type="match status" value="1"/>
</dbReference>
<dbReference type="CDD" id="cd14386">
    <property type="entry name" value="UBA2_UBP5"/>
    <property type="match status" value="1"/>
</dbReference>
<dbReference type="InterPro" id="IPR015940">
    <property type="entry name" value="UBA"/>
</dbReference>
<dbReference type="FunFam" id="3.30.40.10:FF:000587">
    <property type="entry name" value="Ubiquitin carboxyl-terminal hydrolase"/>
    <property type="match status" value="1"/>
</dbReference>
<evidence type="ECO:0000259" key="18">
    <source>
        <dbReference type="PROSITE" id="PS50030"/>
    </source>
</evidence>
<dbReference type="InterPro" id="IPR028889">
    <property type="entry name" value="USP"/>
</dbReference>
<dbReference type="FunFam" id="3.30.40.10:FF:000396">
    <property type="entry name" value="Ubiquitin carboxyl-terminal hydrolase"/>
    <property type="match status" value="1"/>
</dbReference>
<dbReference type="CDD" id="cd02658">
    <property type="entry name" value="Peptidase_C19B"/>
    <property type="match status" value="1"/>
</dbReference>
<feature type="binding site" evidence="14">
    <location>
        <position position="187"/>
    </location>
    <ligand>
        <name>Zn(2+)</name>
        <dbReference type="ChEBI" id="CHEBI:29105"/>
    </ligand>
</feature>
<evidence type="ECO:0000256" key="10">
    <source>
        <dbReference type="ARBA" id="ARBA00022833"/>
    </source>
</evidence>
<dbReference type="EMBL" id="JAKWFO010000005">
    <property type="protein sequence ID" value="KAI9636706.1"/>
    <property type="molecule type" value="Genomic_DNA"/>
</dbReference>
<dbReference type="PROSITE" id="PS50030">
    <property type="entry name" value="UBA"/>
    <property type="match status" value="2"/>
</dbReference>
<feature type="binding site" evidence="14">
    <location>
        <position position="220"/>
    </location>
    <ligand>
        <name>Zn(2+)</name>
        <dbReference type="ChEBI" id="CHEBI:29105"/>
    </ligand>
</feature>
<evidence type="ECO:0000256" key="6">
    <source>
        <dbReference type="ARBA" id="ARBA00022771"/>
    </source>
</evidence>
<dbReference type="Gene3D" id="3.30.40.10">
    <property type="entry name" value="Zinc/RING finger domain, C3HC4 (zinc finger)"/>
    <property type="match status" value="2"/>
</dbReference>
<evidence type="ECO:0000256" key="3">
    <source>
        <dbReference type="ARBA" id="ARBA00022670"/>
    </source>
</evidence>
<dbReference type="Pfam" id="PF00443">
    <property type="entry name" value="UCH"/>
    <property type="match status" value="1"/>
</dbReference>
<dbReference type="InterPro" id="IPR038765">
    <property type="entry name" value="Papain-like_cys_pep_sf"/>
</dbReference>
<feature type="domain" description="UBA" evidence="18">
    <location>
        <begin position="671"/>
        <end position="710"/>
    </location>
</feature>
<dbReference type="AlphaFoldDB" id="A0AA38LWU2"/>
<dbReference type="SMART" id="SM00290">
    <property type="entry name" value="ZnF_UBP"/>
    <property type="match status" value="2"/>
</dbReference>
<dbReference type="PROSITE" id="PS50235">
    <property type="entry name" value="USP_3"/>
    <property type="match status" value="1"/>
</dbReference>
<evidence type="ECO:0000256" key="8">
    <source>
        <dbReference type="ARBA" id="ARBA00022801"/>
    </source>
</evidence>
<feature type="region of interest" description="Disordered" evidence="17">
    <location>
        <begin position="708"/>
        <end position="735"/>
    </location>
</feature>
<dbReference type="Gene3D" id="3.90.70.10">
    <property type="entry name" value="Cysteine proteinases"/>
    <property type="match status" value="1"/>
</dbReference>
<dbReference type="InterPro" id="IPR041432">
    <property type="entry name" value="UBP13_Znf-UBP_var"/>
</dbReference>
<evidence type="ECO:0000256" key="2">
    <source>
        <dbReference type="ARBA" id="ARBA00009085"/>
    </source>
</evidence>
<dbReference type="PANTHER" id="PTHR24006">
    <property type="entry name" value="UBIQUITIN CARBOXYL-TERMINAL HYDROLASE"/>
    <property type="match status" value="1"/>
</dbReference>
<dbReference type="GO" id="GO:0016579">
    <property type="term" value="P:protein deubiquitination"/>
    <property type="evidence" value="ECO:0007669"/>
    <property type="project" value="InterPro"/>
</dbReference>
<dbReference type="GO" id="GO:0004843">
    <property type="term" value="F:cysteine-type deubiquitinase activity"/>
    <property type="evidence" value="ECO:0007669"/>
    <property type="project" value="UniProtKB-UniRule"/>
</dbReference>
<keyword evidence="22" id="KW-1185">Reference proteome</keyword>
<feature type="binding site" evidence="14">
    <location>
        <position position="207"/>
    </location>
    <ligand>
        <name>Zn(2+)</name>
        <dbReference type="ChEBI" id="CHEBI:29105"/>
    </ligand>
</feature>
<dbReference type="SUPFAM" id="SSF54001">
    <property type="entry name" value="Cysteine proteinases"/>
    <property type="match status" value="1"/>
</dbReference>
<evidence type="ECO:0000259" key="20">
    <source>
        <dbReference type="PROSITE" id="PS50271"/>
    </source>
</evidence>
<feature type="binding site" evidence="13">
    <location>
        <position position="248"/>
    </location>
    <ligand>
        <name>substrate</name>
    </ligand>
</feature>
<feature type="domain" description="USP" evidence="19">
    <location>
        <begin position="318"/>
        <end position="813"/>
    </location>
</feature>
<dbReference type="Pfam" id="PF17807">
    <property type="entry name" value="zf-UBP_var"/>
    <property type="match status" value="1"/>
</dbReference>
<sequence>MATSTHSCEHIEKIAQYLRPPKLSEQVHREECTLCFDGQDDPEGVLVCLQCFNGGCFGEGRRHAYLHHEKAKHPVGLVVKRTRKEPKKRDSLEPPQKKLAISAPSDEELYSYATHLVCFACSPVGQAISSDNAQVNDTVTSIMRAMSSAQQSEVKAWEEEILACEHTLTLEQTPFINPEDPPVPTQCTECSLTGNLWLCLVCGLAHCGRKQFGGLDGNGHALKHKQETEHAVAVKLGTITPEGTADLYCYACDDAKIDPELATHLGNLGLDVGGQSKTEKTMTELLTLWNIDHNLKFDFSMTGDDGKELQPVFGEGLTGLRNLGNSCYMASVLQTLFALPSYRERYLSEAARSHQQTCDKPLPAECLECQMLKLADGLVTGRYSRLAPAPPPSHSQYDTPEPPKFQEGIRPVQFKTLIGKGHEEFSTMRQQDSEEFLQHLLDKLRGEAKRQGRDISREPTEIMRFAMEQRLQCLGCGKVGYKEEAVDLASLPVEAVEKGVTDEGKKLWEGQSLEGCLKALCEKETIEYACATCDKKTAAEKSTMFKTFPDLLILHMRKFQLVNWVPTKLEIPVQVGDWLTLDDLQGKGRQAGEGELDLDVAPASTGPDVDAGAVAQLEAMGFPTVRCQKALLATGNSGADMAMSWLFEHMEDADIDDPIPAVSSAAASAGPSDDQISMIADMGFTANQARKALRESDGNPDRAIEWLFSNPDDPGEDAAAPIASSGPGSTSTPGSDALPATYRLKAFISHKGPSVHSGHYVATIRQPQAGLASASGEGEDEWVLYNDEKVVRAGAGGGEEMRSLAYLYVYERV</sequence>
<dbReference type="InterPro" id="IPR013083">
    <property type="entry name" value="Znf_RING/FYVE/PHD"/>
</dbReference>
<dbReference type="GeneID" id="77726377"/>
<feature type="domain" description="UBP-type" evidence="20">
    <location>
        <begin position="6"/>
        <end position="116"/>
    </location>
</feature>
<dbReference type="GO" id="GO:0005634">
    <property type="term" value="C:nucleus"/>
    <property type="evidence" value="ECO:0007669"/>
    <property type="project" value="TreeGrafter"/>
</dbReference>
<dbReference type="InterPro" id="IPR009060">
    <property type="entry name" value="UBA-like_sf"/>
</dbReference>
<dbReference type="SUPFAM" id="SSF46934">
    <property type="entry name" value="UBA-like"/>
    <property type="match status" value="1"/>
</dbReference>
<dbReference type="SMART" id="SM00165">
    <property type="entry name" value="UBA"/>
    <property type="match status" value="2"/>
</dbReference>
<dbReference type="PIRSF" id="PIRSF016308">
    <property type="entry name" value="UBP"/>
    <property type="match status" value="1"/>
</dbReference>
<feature type="binding site" evidence="13">
    <location>
        <position position="250"/>
    </location>
    <ligand>
        <name>substrate</name>
    </ligand>
</feature>
<feature type="active site" description="Nucleophile" evidence="12">
    <location>
        <position position="327"/>
    </location>
</feature>
<dbReference type="RefSeq" id="XP_052946483.1">
    <property type="nucleotide sequence ID" value="XM_053087176.1"/>
</dbReference>
<dbReference type="InterPro" id="IPR016652">
    <property type="entry name" value="Ubiquitinyl_hydrolase"/>
</dbReference>
<dbReference type="InterPro" id="IPR050164">
    <property type="entry name" value="Peptidase_C19"/>
</dbReference>
<keyword evidence="7 11" id="KW-0833">Ubl conjugation pathway</keyword>
<keyword evidence="9 11" id="KW-0788">Thiol protease</keyword>
<dbReference type="CDD" id="cd14385">
    <property type="entry name" value="UBA1_spUBP14_like"/>
    <property type="match status" value="1"/>
</dbReference>
<evidence type="ECO:0000256" key="4">
    <source>
        <dbReference type="ARBA" id="ARBA00022723"/>
    </source>
</evidence>
<evidence type="ECO:0000256" key="17">
    <source>
        <dbReference type="SAM" id="MobiDB-lite"/>
    </source>
</evidence>
<evidence type="ECO:0000256" key="1">
    <source>
        <dbReference type="ARBA" id="ARBA00000707"/>
    </source>
</evidence>
<evidence type="ECO:0000256" key="13">
    <source>
        <dbReference type="PIRSR" id="PIRSR016308-2"/>
    </source>
</evidence>
<dbReference type="PROSITE" id="PS00972">
    <property type="entry name" value="USP_1"/>
    <property type="match status" value="1"/>
</dbReference>
<dbReference type="GO" id="GO:0006508">
    <property type="term" value="P:proteolysis"/>
    <property type="evidence" value="ECO:0007669"/>
    <property type="project" value="UniProtKB-KW"/>
</dbReference>
<evidence type="ECO:0000256" key="16">
    <source>
        <dbReference type="RuleBase" id="RU366025"/>
    </source>
</evidence>
<dbReference type="EC" id="3.4.19.12" evidence="11 16"/>
<keyword evidence="6 15" id="KW-0863">Zinc-finger</keyword>
<reference evidence="21" key="1">
    <citation type="journal article" date="2022" name="G3 (Bethesda)">
        <title>High quality genome of the basidiomycete yeast Dioszegia hungarica PDD-24b-2 isolated from cloud water.</title>
        <authorList>
            <person name="Jarrige D."/>
            <person name="Haridas S."/>
            <person name="Bleykasten-Grosshans C."/>
            <person name="Joly M."/>
            <person name="Nadalig T."/>
            <person name="Sancelme M."/>
            <person name="Vuilleumier S."/>
            <person name="Grigoriev I.V."/>
            <person name="Amato P."/>
            <person name="Bringel F."/>
        </authorList>
    </citation>
    <scope>NUCLEOTIDE SEQUENCE</scope>
    <source>
        <strain evidence="21">PDD-24b-2</strain>
    </source>
</reference>
<dbReference type="PROSITE" id="PS50271">
    <property type="entry name" value="ZF_UBP"/>
    <property type="match status" value="2"/>
</dbReference>
<keyword evidence="3 11" id="KW-0645">Protease</keyword>
<evidence type="ECO:0000256" key="5">
    <source>
        <dbReference type="ARBA" id="ARBA00022737"/>
    </source>
</evidence>
<evidence type="ECO:0000256" key="15">
    <source>
        <dbReference type="PROSITE-ProRule" id="PRU00502"/>
    </source>
</evidence>
<feature type="domain" description="UBP-type" evidence="20">
    <location>
        <begin position="162"/>
        <end position="272"/>
    </location>
</feature>
<evidence type="ECO:0000256" key="12">
    <source>
        <dbReference type="PIRSR" id="PIRSR016308-1"/>
    </source>
</evidence>
<comment type="caution">
    <text evidence="21">The sequence shown here is derived from an EMBL/GenBank/DDBJ whole genome shotgun (WGS) entry which is preliminary data.</text>
</comment>
<comment type="similarity">
    <text evidence="2 11 16">Belongs to the peptidase C19 family.</text>
</comment>
<keyword evidence="5" id="KW-0677">Repeat</keyword>
<dbReference type="Proteomes" id="UP001164286">
    <property type="component" value="Unassembled WGS sequence"/>
</dbReference>
<organism evidence="21 22">
    <name type="scientific">Dioszegia hungarica</name>
    <dbReference type="NCBI Taxonomy" id="4972"/>
    <lineage>
        <taxon>Eukaryota</taxon>
        <taxon>Fungi</taxon>
        <taxon>Dikarya</taxon>
        <taxon>Basidiomycota</taxon>
        <taxon>Agaricomycotina</taxon>
        <taxon>Tremellomycetes</taxon>
        <taxon>Tremellales</taxon>
        <taxon>Bulleribasidiaceae</taxon>
        <taxon>Dioszegia</taxon>
    </lineage>
</organism>
<name>A0AA38LWU2_9TREE</name>
<feature type="binding site" evidence="13">
    <location>
        <position position="197"/>
    </location>
    <ligand>
        <name>substrate</name>
    </ligand>
</feature>
<dbReference type="PANTHER" id="PTHR24006:SF664">
    <property type="entry name" value="UBIQUITIN CARBOXYL-TERMINAL HYDROLASE"/>
    <property type="match status" value="1"/>
</dbReference>
<comment type="catalytic activity">
    <reaction evidence="1 11 16">
        <text>Thiol-dependent hydrolysis of ester, thioester, amide, peptide and isopeptide bonds formed by the C-terminal Gly of ubiquitin (a 76-residue protein attached to proteins as an intracellular targeting signal).</text>
        <dbReference type="EC" id="3.4.19.12"/>
    </reaction>
</comment>
<keyword evidence="4 11" id="KW-0479">Metal-binding</keyword>